<evidence type="ECO:0000259" key="1">
    <source>
        <dbReference type="Pfam" id="PF08308"/>
    </source>
</evidence>
<dbReference type="InterPro" id="IPR013229">
    <property type="entry name" value="PEGA"/>
</dbReference>
<dbReference type="InterPro" id="IPR011042">
    <property type="entry name" value="6-blade_b-propeller_TolB-like"/>
</dbReference>
<proteinExistence type="predicted"/>
<protein>
    <submittedName>
        <fullName evidence="2">PEGA domain protein</fullName>
    </submittedName>
</protein>
<reference evidence="2 3" key="1">
    <citation type="journal article" date="2015" name="Nature">
        <title>rRNA introns, odd ribosomes, and small enigmatic genomes across a large radiation of phyla.</title>
        <authorList>
            <person name="Brown C.T."/>
            <person name="Hug L.A."/>
            <person name="Thomas B.C."/>
            <person name="Sharon I."/>
            <person name="Castelle C.J."/>
            <person name="Singh A."/>
            <person name="Wilkins M.J."/>
            <person name="Williams K.H."/>
            <person name="Banfield J.F."/>
        </authorList>
    </citation>
    <scope>NUCLEOTIDE SEQUENCE [LARGE SCALE GENOMIC DNA]</scope>
</reference>
<organism evidence="2 3">
    <name type="scientific">Candidatus Daviesbacteria bacterium GW2011_GWA2_42_7</name>
    <dbReference type="NCBI Taxonomy" id="1618425"/>
    <lineage>
        <taxon>Bacteria</taxon>
        <taxon>Candidatus Daviesiibacteriota</taxon>
    </lineage>
</organism>
<evidence type="ECO:0000313" key="3">
    <source>
        <dbReference type="Proteomes" id="UP000034785"/>
    </source>
</evidence>
<name>A0A0G1BAE8_9BACT</name>
<dbReference type="SUPFAM" id="SSF82171">
    <property type="entry name" value="DPP6 N-terminal domain-like"/>
    <property type="match status" value="1"/>
</dbReference>
<gene>
    <name evidence="2" type="ORF">UV41_C0026G0007</name>
</gene>
<sequence>MKLVGKRFLFTIATLVFIGVAATVAVLMAKGYTFSSKQGGLVGSGIISVASTPDGASVYIDGHLTTATNTNISGLTPKKYNVKIIKEGFIPWEKEVEVGEGIVSEVKATLFPALPTIYPLTYNGVLGPVLSPDGEKLAFAVPLVSDSPTRQKGGIWVWTMTSQPIALARSGEPHQIVASTTDLDFSKGTLRFSPDSTQVLVSLGTKGAASERNYLLPTDRQSSLGELRDITATVTNTLKEWETDQKAKDDLRVLAIKNLETRKIASASSQLTANSSQPSAVSSQQLRWSPDETKFIVDSPQPTANGKQQKAESSKQSAKVYDLVMDKSYDLPEAKAYFWLPDSKHIILVADGKVAISEFDGGNVATIYAGTFENSFVFPWPDASRLVILTTFNTPTASTPNLFGINLK</sequence>
<accession>A0A0G1BAE8</accession>
<evidence type="ECO:0000313" key="2">
    <source>
        <dbReference type="EMBL" id="KKS70350.1"/>
    </source>
</evidence>
<dbReference type="Pfam" id="PF08308">
    <property type="entry name" value="PEGA"/>
    <property type="match status" value="1"/>
</dbReference>
<dbReference type="EMBL" id="LCEJ01000026">
    <property type="protein sequence ID" value="KKS70350.1"/>
    <property type="molecule type" value="Genomic_DNA"/>
</dbReference>
<dbReference type="Gene3D" id="2.120.10.30">
    <property type="entry name" value="TolB, C-terminal domain"/>
    <property type="match status" value="1"/>
</dbReference>
<dbReference type="Proteomes" id="UP000034785">
    <property type="component" value="Unassembled WGS sequence"/>
</dbReference>
<comment type="caution">
    <text evidence="2">The sequence shown here is derived from an EMBL/GenBank/DDBJ whole genome shotgun (WGS) entry which is preliminary data.</text>
</comment>
<feature type="domain" description="PEGA" evidence="1">
    <location>
        <begin position="45"/>
        <end position="110"/>
    </location>
</feature>
<dbReference type="AlphaFoldDB" id="A0A0G1BAE8"/>